<dbReference type="PANTHER" id="PTHR14911">
    <property type="entry name" value="THUMP DOMAIN-CONTAINING"/>
    <property type="match status" value="1"/>
</dbReference>
<dbReference type="InterPro" id="IPR029063">
    <property type="entry name" value="SAM-dependent_MTases_sf"/>
</dbReference>
<dbReference type="GO" id="GO:0032259">
    <property type="term" value="P:methylation"/>
    <property type="evidence" value="ECO:0007669"/>
    <property type="project" value="UniProtKB-KW"/>
</dbReference>
<evidence type="ECO:0000313" key="2">
    <source>
        <dbReference type="EMBL" id="GAA0383446.1"/>
    </source>
</evidence>
<dbReference type="PANTHER" id="PTHR14911:SF13">
    <property type="entry name" value="TRNA (GUANINE(6)-N2)-METHYLTRANSFERASE THUMP3"/>
    <property type="match status" value="1"/>
</dbReference>
<keyword evidence="2" id="KW-0808">Transferase</keyword>
<dbReference type="EMBL" id="BAAACX010000007">
    <property type="protein sequence ID" value="GAA0383446.1"/>
    <property type="molecule type" value="Genomic_DNA"/>
</dbReference>
<keyword evidence="2" id="KW-0489">Methyltransferase</keyword>
<keyword evidence="3" id="KW-1185">Reference proteome</keyword>
<accession>A0ABN0Y4Y2</accession>
<evidence type="ECO:0000313" key="3">
    <source>
        <dbReference type="Proteomes" id="UP001500340"/>
    </source>
</evidence>
<dbReference type="CDD" id="cd02440">
    <property type="entry name" value="AdoMet_MTases"/>
    <property type="match status" value="1"/>
</dbReference>
<dbReference type="Pfam" id="PF01170">
    <property type="entry name" value="UPF0020"/>
    <property type="match status" value="1"/>
</dbReference>
<feature type="domain" description="Ribosomal RNA large subunit methyltransferase K/L-like methyltransferase" evidence="1">
    <location>
        <begin position="158"/>
        <end position="257"/>
    </location>
</feature>
<reference evidence="2 3" key="1">
    <citation type="journal article" date="2019" name="Int. J. Syst. Evol. Microbiol.">
        <title>The Global Catalogue of Microorganisms (GCM) 10K type strain sequencing project: providing services to taxonomists for standard genome sequencing and annotation.</title>
        <authorList>
            <consortium name="The Broad Institute Genomics Platform"/>
            <consortium name="The Broad Institute Genome Sequencing Center for Infectious Disease"/>
            <person name="Wu L."/>
            <person name="Ma J."/>
        </authorList>
    </citation>
    <scope>NUCLEOTIDE SEQUENCE [LARGE SCALE GENOMIC DNA]</scope>
    <source>
        <strain evidence="2 3">JCM 12774</strain>
    </source>
</reference>
<dbReference type="InterPro" id="IPR000241">
    <property type="entry name" value="RlmKL-like_Mtase"/>
</dbReference>
<organism evidence="2 3">
    <name type="scientific">Paenibacillus motobuensis</name>
    <dbReference type="NCBI Taxonomy" id="295324"/>
    <lineage>
        <taxon>Bacteria</taxon>
        <taxon>Bacillati</taxon>
        <taxon>Bacillota</taxon>
        <taxon>Bacilli</taxon>
        <taxon>Bacillales</taxon>
        <taxon>Paenibacillaceae</taxon>
        <taxon>Paenibacillus</taxon>
    </lineage>
</organism>
<protein>
    <submittedName>
        <fullName evidence="2">Methyltransferase</fullName>
    </submittedName>
</protein>
<dbReference type="SUPFAM" id="SSF53335">
    <property type="entry name" value="S-adenosyl-L-methionine-dependent methyltransferases"/>
    <property type="match status" value="1"/>
</dbReference>
<name>A0ABN0Y4Y2_9BACL</name>
<gene>
    <name evidence="2" type="ORF">GCM10008933_13260</name>
</gene>
<sequence length="322" mass="36794">MKQQTESSSRRYIYPFACHETERDLCRMELQALFGYTIDPVGPYPFVDTPIRIDPSRSPYLSLRMDVLISEVSWEELLRQAAELELNDRTFKVKYIKNGDPRSYDEQRQIERQVGALIHGKAEMRTPELIYGLLSHNGRWTLGICYQAQSVWLEHKHKPQNYSTGLSTTVARALVNLAAPRPDGLRMIDPCCGMGNVLIEALSMGIDIAGRDINPLAIKGARVNLHHFGYDSIDLVEIGDMNDIDEHYDAAVLDMPYNLCSVLPRDERIRMLTSLKRISIRSVIVSSEPLEEEIREVGLMIMDQGKIHKGSFIRNVWLCRSE</sequence>
<dbReference type="Proteomes" id="UP001500340">
    <property type="component" value="Unassembled WGS sequence"/>
</dbReference>
<dbReference type="Gene3D" id="3.40.50.150">
    <property type="entry name" value="Vaccinia Virus protein VP39"/>
    <property type="match status" value="1"/>
</dbReference>
<evidence type="ECO:0000259" key="1">
    <source>
        <dbReference type="Pfam" id="PF01170"/>
    </source>
</evidence>
<proteinExistence type="predicted"/>
<comment type="caution">
    <text evidence="2">The sequence shown here is derived from an EMBL/GenBank/DDBJ whole genome shotgun (WGS) entry which is preliminary data.</text>
</comment>
<dbReference type="GO" id="GO:0008168">
    <property type="term" value="F:methyltransferase activity"/>
    <property type="evidence" value="ECO:0007669"/>
    <property type="project" value="UniProtKB-KW"/>
</dbReference>